<gene>
    <name evidence="1" type="ORF">BCR33DRAFT_842206</name>
</gene>
<dbReference type="EMBL" id="MCGO01000086">
    <property type="protein sequence ID" value="ORY29720.1"/>
    <property type="molecule type" value="Genomic_DNA"/>
</dbReference>
<evidence type="ECO:0000313" key="2">
    <source>
        <dbReference type="Proteomes" id="UP000193642"/>
    </source>
</evidence>
<accession>A0A1Y2B591</accession>
<sequence length="246" mass="28228">MEMIQLMDPEAAYDGDDLLPSPYPMDVDDDYYFEKIPYLIKIGVYPDSLFTNALGHIAFMAVECELQTFEDIIDKLIDLGAVVTSEALYYATFQAQRICQVTPRFKLLLEKYEPDCGTKFTHFKDLLSSIRRNGDVKVLHLLLDRGVFVTTEALWFALQGVNYGPMVPGVEELFKAVKPGNPLLHRFFDELDQSMYPGDLYGDNFQSVFEMMRELGFRTTEATIERMITENGPNIARLMKRLIEKS</sequence>
<proteinExistence type="predicted"/>
<reference evidence="1 2" key="1">
    <citation type="submission" date="2016-07" db="EMBL/GenBank/DDBJ databases">
        <title>Pervasive Adenine N6-methylation of Active Genes in Fungi.</title>
        <authorList>
            <consortium name="DOE Joint Genome Institute"/>
            <person name="Mondo S.J."/>
            <person name="Dannebaum R.O."/>
            <person name="Kuo R.C."/>
            <person name="Labutti K."/>
            <person name="Haridas S."/>
            <person name="Kuo A."/>
            <person name="Salamov A."/>
            <person name="Ahrendt S.R."/>
            <person name="Lipzen A."/>
            <person name="Sullivan W."/>
            <person name="Andreopoulos W.B."/>
            <person name="Clum A."/>
            <person name="Lindquist E."/>
            <person name="Daum C."/>
            <person name="Ramamoorthy G.K."/>
            <person name="Gryganskyi A."/>
            <person name="Culley D."/>
            <person name="Magnuson J.K."/>
            <person name="James T.Y."/>
            <person name="O'Malley M.A."/>
            <person name="Stajich J.E."/>
            <person name="Spatafora J.W."/>
            <person name="Visel A."/>
            <person name="Grigoriev I.V."/>
        </authorList>
    </citation>
    <scope>NUCLEOTIDE SEQUENCE [LARGE SCALE GENOMIC DNA]</scope>
    <source>
        <strain evidence="1 2">JEL800</strain>
    </source>
</reference>
<protein>
    <submittedName>
        <fullName evidence="1">Uncharacterized protein</fullName>
    </submittedName>
</protein>
<dbReference type="AlphaFoldDB" id="A0A1Y2B591"/>
<organism evidence="1 2">
    <name type="scientific">Rhizoclosmatium globosum</name>
    <dbReference type="NCBI Taxonomy" id="329046"/>
    <lineage>
        <taxon>Eukaryota</taxon>
        <taxon>Fungi</taxon>
        <taxon>Fungi incertae sedis</taxon>
        <taxon>Chytridiomycota</taxon>
        <taxon>Chytridiomycota incertae sedis</taxon>
        <taxon>Chytridiomycetes</taxon>
        <taxon>Chytridiales</taxon>
        <taxon>Chytriomycetaceae</taxon>
        <taxon>Rhizoclosmatium</taxon>
    </lineage>
</organism>
<name>A0A1Y2B591_9FUNG</name>
<dbReference type="OrthoDB" id="10399096at2759"/>
<comment type="caution">
    <text evidence="1">The sequence shown here is derived from an EMBL/GenBank/DDBJ whole genome shotgun (WGS) entry which is preliminary data.</text>
</comment>
<evidence type="ECO:0000313" key="1">
    <source>
        <dbReference type="EMBL" id="ORY29720.1"/>
    </source>
</evidence>
<dbReference type="Proteomes" id="UP000193642">
    <property type="component" value="Unassembled WGS sequence"/>
</dbReference>
<keyword evidence="2" id="KW-1185">Reference proteome</keyword>